<feature type="transmembrane region" description="Helical" evidence="1">
    <location>
        <begin position="449"/>
        <end position="474"/>
    </location>
</feature>
<dbReference type="EMBL" id="CAUYUJ010015737">
    <property type="protein sequence ID" value="CAK0857514.1"/>
    <property type="molecule type" value="Genomic_DNA"/>
</dbReference>
<name>A0ABN9UDI2_9DINO</name>
<feature type="transmembrane region" description="Helical" evidence="1">
    <location>
        <begin position="377"/>
        <end position="397"/>
    </location>
</feature>
<feature type="transmembrane region" description="Helical" evidence="1">
    <location>
        <begin position="126"/>
        <end position="144"/>
    </location>
</feature>
<reference evidence="2" key="1">
    <citation type="submission" date="2023-10" db="EMBL/GenBank/DDBJ databases">
        <authorList>
            <person name="Chen Y."/>
            <person name="Shah S."/>
            <person name="Dougan E. K."/>
            <person name="Thang M."/>
            <person name="Chan C."/>
        </authorList>
    </citation>
    <scope>NUCLEOTIDE SEQUENCE [LARGE SCALE GENOMIC DNA]</scope>
</reference>
<evidence type="ECO:0008006" key="4">
    <source>
        <dbReference type="Google" id="ProtNLM"/>
    </source>
</evidence>
<keyword evidence="1" id="KW-0472">Membrane</keyword>
<keyword evidence="1" id="KW-1133">Transmembrane helix</keyword>
<evidence type="ECO:0000313" key="2">
    <source>
        <dbReference type="EMBL" id="CAK0857514.1"/>
    </source>
</evidence>
<sequence length="486" mass="52150">MTPWAYRPHSIVSKDQALAVMALAVCFTLNIALNNFSLSLLDMSVNVMVRSTSPPMSLLLQLCFPAKVGMVLLGVICAALVVISKSTQKKTADQNEGGGSNTLGLPGAHGSCDSWQGVKLNAIDSLIYMTIPIVVLLLLPIYLIKHPVSYPGHEMATNFSVFVEIAQLSLGTVVQVTMSGIWALGYNLLLYNIVRVAAIALALLMGMESLQAGRWKCLMCAGVAGNIAACTACSLWPPQPKKALTSLVAESRLNTPPTAGQALQVRAICLSGSNRTPTRFWTAKIRAKVHVSVEVLESEGMLISNTAIEEPARIETADLFTQLGVSWLALVLSGGVFVILPRYQTLAQLLLFFGAQNFMNLLYIKAILSIHTVSQQLAGFLFLALAILVSQLTPWAYRPHTIVSKDQAFAVMALAVCFTLNIALNNFSLSLLDMSVDVIVCATSPLMSLLLQLCFPAKVGMVLLGVICAALVVISKSAQKKTTAQN</sequence>
<organism evidence="2 3">
    <name type="scientific">Prorocentrum cordatum</name>
    <dbReference type="NCBI Taxonomy" id="2364126"/>
    <lineage>
        <taxon>Eukaryota</taxon>
        <taxon>Sar</taxon>
        <taxon>Alveolata</taxon>
        <taxon>Dinophyceae</taxon>
        <taxon>Prorocentrales</taxon>
        <taxon>Prorocentraceae</taxon>
        <taxon>Prorocentrum</taxon>
    </lineage>
</organism>
<feature type="transmembrane region" description="Helical" evidence="1">
    <location>
        <begin position="188"/>
        <end position="205"/>
    </location>
</feature>
<feature type="transmembrane region" description="Helical" evidence="1">
    <location>
        <begin position="319"/>
        <end position="340"/>
    </location>
</feature>
<keyword evidence="3" id="KW-1185">Reference proteome</keyword>
<protein>
    <recommendedName>
        <fullName evidence="4">EamA domain-containing protein</fullName>
    </recommendedName>
</protein>
<feature type="transmembrane region" description="Helical" evidence="1">
    <location>
        <begin position="409"/>
        <end position="429"/>
    </location>
</feature>
<accession>A0ABN9UDI2</accession>
<comment type="caution">
    <text evidence="2">The sequence shown here is derived from an EMBL/GenBank/DDBJ whole genome shotgun (WGS) entry which is preliminary data.</text>
</comment>
<feature type="transmembrane region" description="Helical" evidence="1">
    <location>
        <begin position="17"/>
        <end position="38"/>
    </location>
</feature>
<keyword evidence="1" id="KW-0812">Transmembrane</keyword>
<gene>
    <name evidence="2" type="ORF">PCOR1329_LOCUS47618</name>
</gene>
<evidence type="ECO:0000313" key="3">
    <source>
        <dbReference type="Proteomes" id="UP001189429"/>
    </source>
</evidence>
<dbReference type="Proteomes" id="UP001189429">
    <property type="component" value="Unassembled WGS sequence"/>
</dbReference>
<proteinExistence type="predicted"/>
<evidence type="ECO:0000256" key="1">
    <source>
        <dbReference type="SAM" id="Phobius"/>
    </source>
</evidence>
<feature type="transmembrane region" description="Helical" evidence="1">
    <location>
        <begin position="58"/>
        <end position="83"/>
    </location>
</feature>